<dbReference type="RefSeq" id="WP_047321235.1">
    <property type="nucleotide sequence ID" value="NZ_LDPO01000027.1"/>
</dbReference>
<dbReference type="EMBL" id="LDPO01000027">
    <property type="protein sequence ID" value="KLO25897.1"/>
    <property type="molecule type" value="Genomic_DNA"/>
</dbReference>
<keyword evidence="3" id="KW-1185">Reference proteome</keyword>
<reference evidence="2 3" key="1">
    <citation type="submission" date="2015-05" db="EMBL/GenBank/DDBJ databases">
        <title>Genome sequence of Mycobacterium heraklionense Davo strain.</title>
        <authorList>
            <person name="Greninger A.L."/>
            <person name="Cunningham G."/>
            <person name="Miller S."/>
        </authorList>
    </citation>
    <scope>NUCLEOTIDE SEQUENCE [LARGE SCALE GENOMIC DNA]</scope>
    <source>
        <strain evidence="2 3">Davo</strain>
    </source>
</reference>
<dbReference type="Proteomes" id="UP000036464">
    <property type="component" value="Unassembled WGS sequence"/>
</dbReference>
<feature type="region of interest" description="Disordered" evidence="1">
    <location>
        <begin position="36"/>
        <end position="75"/>
    </location>
</feature>
<organism evidence="2 3">
    <name type="scientific">Mycolicibacter heraklionensis</name>
    <dbReference type="NCBI Taxonomy" id="512402"/>
    <lineage>
        <taxon>Bacteria</taxon>
        <taxon>Bacillati</taxon>
        <taxon>Actinomycetota</taxon>
        <taxon>Actinomycetes</taxon>
        <taxon>Mycobacteriales</taxon>
        <taxon>Mycobacteriaceae</taxon>
        <taxon>Mycolicibacter</taxon>
    </lineage>
</organism>
<proteinExistence type="predicted"/>
<gene>
    <name evidence="2" type="ORF">ABW16_21540</name>
</gene>
<name>A0ABR5FA27_9MYCO</name>
<evidence type="ECO:0000313" key="3">
    <source>
        <dbReference type="Proteomes" id="UP000036464"/>
    </source>
</evidence>
<protein>
    <submittedName>
        <fullName evidence="2">Uncharacterized protein</fullName>
    </submittedName>
</protein>
<evidence type="ECO:0000256" key="1">
    <source>
        <dbReference type="SAM" id="MobiDB-lite"/>
    </source>
</evidence>
<sequence>MSVLALTVYVTDNNGDVHQCLAGTSPRAELAELIRNPAAWENPDAAGPADSADDRDPVPAHGGPPPHGGPRGSRKAWESYALAMGVELEDGLKRDGIIDACERAGIAV</sequence>
<comment type="caution">
    <text evidence="2">The sequence shown here is derived from an EMBL/GenBank/DDBJ whole genome shotgun (WGS) entry which is preliminary data.</text>
</comment>
<accession>A0ABR5FA27</accession>
<evidence type="ECO:0000313" key="2">
    <source>
        <dbReference type="EMBL" id="KLO25897.1"/>
    </source>
</evidence>